<dbReference type="EMBL" id="FNVS01000001">
    <property type="protein sequence ID" value="SEF47875.1"/>
    <property type="molecule type" value="Genomic_DNA"/>
</dbReference>
<accession>A0A8G2F9H9</accession>
<evidence type="ECO:0000313" key="1">
    <source>
        <dbReference type="EMBL" id="SEF47875.1"/>
    </source>
</evidence>
<dbReference type="RefSeq" id="WP_103982286.1">
    <property type="nucleotide sequence ID" value="NZ_FNVS01000001.1"/>
</dbReference>
<keyword evidence="2" id="KW-1185">Reference proteome</keyword>
<dbReference type="Proteomes" id="UP000236725">
    <property type="component" value="Unassembled WGS sequence"/>
</dbReference>
<organism evidence="1 2">
    <name type="scientific">Parabacteroides chinchillae</name>
    <dbReference type="NCBI Taxonomy" id="871327"/>
    <lineage>
        <taxon>Bacteria</taxon>
        <taxon>Pseudomonadati</taxon>
        <taxon>Bacteroidota</taxon>
        <taxon>Bacteroidia</taxon>
        <taxon>Bacteroidales</taxon>
        <taxon>Tannerellaceae</taxon>
        <taxon>Parabacteroides</taxon>
    </lineage>
</organism>
<reference evidence="1 2" key="1">
    <citation type="submission" date="2016-10" db="EMBL/GenBank/DDBJ databases">
        <authorList>
            <person name="Varghese N."/>
            <person name="Submissions S."/>
        </authorList>
    </citation>
    <scope>NUCLEOTIDE SEQUENCE [LARGE SCALE GENOMIC DNA]</scope>
    <source>
        <strain evidence="1 2">DSM 29073</strain>
    </source>
</reference>
<comment type="caution">
    <text evidence="1">The sequence shown here is derived from an EMBL/GenBank/DDBJ whole genome shotgun (WGS) entry which is preliminary data.</text>
</comment>
<sequence length="124" mass="13756">MEKYASQLECKDVNAGKILLKGKLNNNLLLFVSSGSIIINSNNKSKIEINEGHFVLLSANTDYIATAVTASHILFIHADSLSDMIIDDPGWDPENPQVLPILPALAKTLNQIEYYQKDTRTQLN</sequence>
<gene>
    <name evidence="1" type="ORF">SAMN05444001_101354</name>
</gene>
<dbReference type="AlphaFoldDB" id="A0A8G2F9H9"/>
<proteinExistence type="predicted"/>
<evidence type="ECO:0000313" key="2">
    <source>
        <dbReference type="Proteomes" id="UP000236725"/>
    </source>
</evidence>
<protein>
    <submittedName>
        <fullName evidence="1">Uncharacterized protein</fullName>
    </submittedName>
</protein>
<name>A0A8G2F9H9_9BACT</name>